<dbReference type="SUPFAM" id="SSF53098">
    <property type="entry name" value="Ribonuclease H-like"/>
    <property type="match status" value="1"/>
</dbReference>
<dbReference type="CDD" id="cd01647">
    <property type="entry name" value="RT_LTR"/>
    <property type="match status" value="1"/>
</dbReference>
<accession>A0A438ITQ4</accession>
<dbReference type="Proteomes" id="UP000288805">
    <property type="component" value="Unassembled WGS sequence"/>
</dbReference>
<dbReference type="GO" id="GO:0004523">
    <property type="term" value="F:RNA-DNA hybrid ribonuclease activity"/>
    <property type="evidence" value="ECO:0007669"/>
    <property type="project" value="InterPro"/>
</dbReference>
<dbReference type="EMBL" id="QGNW01000083">
    <property type="protein sequence ID" value="RVX00119.1"/>
    <property type="molecule type" value="Genomic_DNA"/>
</dbReference>
<dbReference type="SUPFAM" id="SSF56672">
    <property type="entry name" value="DNA/RNA polymerases"/>
    <property type="match status" value="1"/>
</dbReference>
<organism evidence="5 6">
    <name type="scientific">Vitis vinifera</name>
    <name type="common">Grape</name>
    <dbReference type="NCBI Taxonomy" id="29760"/>
    <lineage>
        <taxon>Eukaryota</taxon>
        <taxon>Viridiplantae</taxon>
        <taxon>Streptophyta</taxon>
        <taxon>Embryophyta</taxon>
        <taxon>Tracheophyta</taxon>
        <taxon>Spermatophyta</taxon>
        <taxon>Magnoliopsida</taxon>
        <taxon>eudicotyledons</taxon>
        <taxon>Gunneridae</taxon>
        <taxon>Pentapetalae</taxon>
        <taxon>rosids</taxon>
        <taxon>Vitales</taxon>
        <taxon>Vitaceae</taxon>
        <taxon>Viteae</taxon>
        <taxon>Vitis</taxon>
    </lineage>
</organism>
<dbReference type="Pfam" id="PF17919">
    <property type="entry name" value="RT_RNaseH_2"/>
    <property type="match status" value="1"/>
</dbReference>
<comment type="caution">
    <text evidence="5">The sequence shown here is derived from an EMBL/GenBank/DDBJ whole genome shotgun (WGS) entry which is preliminary data.</text>
</comment>
<dbReference type="InterPro" id="IPR036397">
    <property type="entry name" value="RNaseH_sf"/>
</dbReference>
<name>A0A438ITQ4_VITVI</name>
<dbReference type="Pfam" id="PF13456">
    <property type="entry name" value="RVT_3"/>
    <property type="match status" value="1"/>
</dbReference>
<protein>
    <submittedName>
        <fullName evidence="5">Retrovirus-related Pol polyprotein from transposon 297</fullName>
    </submittedName>
</protein>
<evidence type="ECO:0000313" key="6">
    <source>
        <dbReference type="Proteomes" id="UP000288805"/>
    </source>
</evidence>
<evidence type="ECO:0000259" key="4">
    <source>
        <dbReference type="Pfam" id="PF17919"/>
    </source>
</evidence>
<feature type="domain" description="Reverse transcriptase/retrotransposon-derived protein RNase H-like" evidence="4">
    <location>
        <begin position="1170"/>
        <end position="1267"/>
    </location>
</feature>
<feature type="region of interest" description="Disordered" evidence="1">
    <location>
        <begin position="1"/>
        <end position="27"/>
    </location>
</feature>
<dbReference type="PANTHER" id="PTHR48475:SF1">
    <property type="entry name" value="RNASE H TYPE-1 DOMAIN-CONTAINING PROTEIN"/>
    <property type="match status" value="1"/>
</dbReference>
<dbReference type="Pfam" id="PF03732">
    <property type="entry name" value="Retrotrans_gag"/>
    <property type="match status" value="1"/>
</dbReference>
<dbReference type="InterPro" id="IPR002156">
    <property type="entry name" value="RNaseH_domain"/>
</dbReference>
<dbReference type="GO" id="GO:0003676">
    <property type="term" value="F:nucleic acid binding"/>
    <property type="evidence" value="ECO:0007669"/>
    <property type="project" value="InterPro"/>
</dbReference>
<dbReference type="InterPro" id="IPR005162">
    <property type="entry name" value="Retrotrans_gag_dom"/>
</dbReference>
<dbReference type="Gene3D" id="3.30.70.270">
    <property type="match status" value="2"/>
</dbReference>
<sequence>MAQDETPHDSLPSPPPPPIPSAPQASPYILHGHSEIAPPVVAQATVIDDTHARMDRIEQCMRQMRVSDGSIVWDDFEGMPVASLSAKFRMPDIKRYTCIGCPRLHRRLYSTVMRAHGLDESQMITLFPLSLSGAAQRWFASLESSRRRTWDDLAQEFLRQFSFNTVVDVSRRELEALMQRLDESISSFISRWRRKIAEIIDRPSERDQIQMVLRSLQPRIARHVVGVPFADFGSLVMALYDVEDDISRGLWTDSSPSDIKGKKPFAGPRPVDSSADFCSLCFEDIEAVLTDRHAVEPGSSKAYTGWVIDYSHPSTTASADSALVQDGSTLCIPSGVWTRDRSMYRFEACRSRFDRPGLVHLGQSSVTTNPLLAHTTHAVLPPVDDIHFLELDEVDDHIHMLSDDDSDPEPIMPGVIYEMCGVTLGPWTPAPFRLVPEAASMPVEGMSTPEEDRAEDDEILRQLQSTQARISIWSLLASSSTYRDALIRALSQIRVETTTSLEGLIHMMTAVSSVLLDNGSALNVCHLATAIALGYAPSDFGPSTQTSRTYDSNRREVMGTLEIELLIGLATFVAMFQVLRIPTSFNLLVGRPWMHRVGAIPFSLYQKTLEMEDFCRDFVAMSFDQHSSTVVLDFMRSMSYLPGMGLGRRQHGPSEFVAFPNCDVPFGLRFIPTEADYRHMARLRKERVRARFTHTPFYYPVRPYTMSLVDYFVRASEPHAPFDGIIGGLNTTQEAKLQRVVQRLQLSDEAPGPSTSVLIAPPSPDRTSLMTLCFPDEIDDHRTFSEIGDVVDGSMPRDEYVDEMLAMSLSQTEEIALLELVSPFDLFEVSVLEIIEDVIVAVDLIDDPVGLIEGVSDFMDLPLSFDVLSGFVSRPDYVFDFFIYGFEHFRHDSDDGSSSVSDLDPVDQRVSPAVRDIEIVDFGTADQPRELRTGSDISVDERDSLIQLLRAYLDIFAWSYEDMPSFDPSIVQHRLPLLPHARPVKQKLRRLHPCWSLQDGKVRVCVDFRDLNKANPKDDFPLQHIDMLVDSTAGHSMLSFMDGFFGYSKILMAPEDMEKTSFNYRVGPDHLAALERFFERIRQFRLRLNPKKCTFGVTSGKLLGYMVSERGIEVDPNKIRAILDMPASRTERDVIGFLGRLQYINRFIAKLTDICEPIFRLLRKSQPTVWDDQCQRAFEKIREYLLSPPVLAPPTPGCPLLLYLSVSNVALGCMLAQFHDLGKDRAIYYLSKRMLDYETRYVMIERYCLALVWATRRLRHYMTEYSVHLISHLDPLRYLFDRPALVGCLMKWLVLLTEFDIHYVTQKSIRGSVVAYHLASLPVLDGRAIDDDFPNEDVAAVTSLSGWCISVHLAFSDRHPATNNIIEYEACILGLETALELGIRQMKVFGDSNMVLRQIQGEWKTRDVKLRPYHAYLELLVGRFDDLRYTHLPRAQNQFADALATLASMIDIPVDATVRPLLIESRSALAYCCLIDDTEIDDSLPWYHDIYHFLRLGVYPEVATAKDRRALR</sequence>
<dbReference type="InterPro" id="IPR043502">
    <property type="entry name" value="DNA/RNA_pol_sf"/>
</dbReference>
<evidence type="ECO:0000256" key="1">
    <source>
        <dbReference type="SAM" id="MobiDB-lite"/>
    </source>
</evidence>
<dbReference type="InterPro" id="IPR043128">
    <property type="entry name" value="Rev_trsase/Diguanyl_cyclase"/>
</dbReference>
<evidence type="ECO:0000313" key="5">
    <source>
        <dbReference type="EMBL" id="RVX00119.1"/>
    </source>
</evidence>
<gene>
    <name evidence="5" type="primary">pol_47</name>
    <name evidence="5" type="ORF">CK203_026654</name>
</gene>
<feature type="domain" description="RNase H type-1" evidence="3">
    <location>
        <begin position="1361"/>
        <end position="1446"/>
    </location>
</feature>
<proteinExistence type="predicted"/>
<dbReference type="PANTHER" id="PTHR48475">
    <property type="entry name" value="RIBONUCLEASE H"/>
    <property type="match status" value="1"/>
</dbReference>
<dbReference type="InterPro" id="IPR041577">
    <property type="entry name" value="RT_RNaseH_2"/>
</dbReference>
<feature type="compositionally biased region" description="Pro residues" evidence="1">
    <location>
        <begin position="12"/>
        <end position="21"/>
    </location>
</feature>
<dbReference type="Gene3D" id="3.30.420.10">
    <property type="entry name" value="Ribonuclease H-like superfamily/Ribonuclease H"/>
    <property type="match status" value="1"/>
</dbReference>
<feature type="domain" description="Retrotransposon gag" evidence="2">
    <location>
        <begin position="126"/>
        <end position="217"/>
    </location>
</feature>
<reference evidence="5 6" key="1">
    <citation type="journal article" date="2018" name="PLoS Genet.">
        <title>Population sequencing reveals clonal diversity and ancestral inbreeding in the grapevine cultivar Chardonnay.</title>
        <authorList>
            <person name="Roach M.J."/>
            <person name="Johnson D.L."/>
            <person name="Bohlmann J."/>
            <person name="van Vuuren H.J."/>
            <person name="Jones S.J."/>
            <person name="Pretorius I.S."/>
            <person name="Schmidt S.A."/>
            <person name="Borneman A.R."/>
        </authorList>
    </citation>
    <scope>NUCLEOTIDE SEQUENCE [LARGE SCALE GENOMIC DNA]</scope>
    <source>
        <strain evidence="6">cv. Chardonnay</strain>
        <tissue evidence="5">Leaf</tissue>
    </source>
</reference>
<evidence type="ECO:0000259" key="3">
    <source>
        <dbReference type="Pfam" id="PF13456"/>
    </source>
</evidence>
<dbReference type="CDD" id="cd09279">
    <property type="entry name" value="RNase_HI_like"/>
    <property type="match status" value="1"/>
</dbReference>
<dbReference type="InterPro" id="IPR012337">
    <property type="entry name" value="RNaseH-like_sf"/>
</dbReference>
<evidence type="ECO:0000259" key="2">
    <source>
        <dbReference type="Pfam" id="PF03732"/>
    </source>
</evidence>